<evidence type="ECO:0000313" key="1">
    <source>
        <dbReference type="EMBL" id="THV04664.1"/>
    </source>
</evidence>
<name>A0A4S8MQS3_DENBC</name>
<dbReference type="Proteomes" id="UP000297245">
    <property type="component" value="Unassembled WGS sequence"/>
</dbReference>
<organism evidence="1 2">
    <name type="scientific">Dendrothele bispora (strain CBS 962.96)</name>
    <dbReference type="NCBI Taxonomy" id="1314807"/>
    <lineage>
        <taxon>Eukaryota</taxon>
        <taxon>Fungi</taxon>
        <taxon>Dikarya</taxon>
        <taxon>Basidiomycota</taxon>
        <taxon>Agaricomycotina</taxon>
        <taxon>Agaricomycetes</taxon>
        <taxon>Agaricomycetidae</taxon>
        <taxon>Agaricales</taxon>
        <taxon>Agaricales incertae sedis</taxon>
        <taxon>Dendrothele</taxon>
    </lineage>
</organism>
<proteinExistence type="predicted"/>
<sequence length="246" mass="27521">MPRDRITADFTKEQLVSVKQIDISSLLTIRSLVLLLSVYFYCTTCVRQPKIHLFNSFKDPNAPSFDENSEWDYVVLALIGTDIFRYCLATIRPRSTLPRHDAYPSVVPLKLEDTFLPPPPLRSALKYSKSPSSATSPASSSFVSTHGLPTVFSSPTDKSFSPQKPSGELRLLPFVKIDDRGGLYVRKNPHRIYSAAALDTTTTPKEVDWSSSDTHASLAYKRPSSSHYHPFPVSSLLFHTRISSLV</sequence>
<dbReference type="EMBL" id="ML179054">
    <property type="protein sequence ID" value="THV04664.1"/>
    <property type="molecule type" value="Genomic_DNA"/>
</dbReference>
<reference evidence="1 2" key="1">
    <citation type="journal article" date="2019" name="Nat. Ecol. Evol.">
        <title>Megaphylogeny resolves global patterns of mushroom evolution.</title>
        <authorList>
            <person name="Varga T."/>
            <person name="Krizsan K."/>
            <person name="Foldi C."/>
            <person name="Dima B."/>
            <person name="Sanchez-Garcia M."/>
            <person name="Sanchez-Ramirez S."/>
            <person name="Szollosi G.J."/>
            <person name="Szarkandi J.G."/>
            <person name="Papp V."/>
            <person name="Albert L."/>
            <person name="Andreopoulos W."/>
            <person name="Angelini C."/>
            <person name="Antonin V."/>
            <person name="Barry K.W."/>
            <person name="Bougher N.L."/>
            <person name="Buchanan P."/>
            <person name="Buyck B."/>
            <person name="Bense V."/>
            <person name="Catcheside P."/>
            <person name="Chovatia M."/>
            <person name="Cooper J."/>
            <person name="Damon W."/>
            <person name="Desjardin D."/>
            <person name="Finy P."/>
            <person name="Geml J."/>
            <person name="Haridas S."/>
            <person name="Hughes K."/>
            <person name="Justo A."/>
            <person name="Karasinski D."/>
            <person name="Kautmanova I."/>
            <person name="Kiss B."/>
            <person name="Kocsube S."/>
            <person name="Kotiranta H."/>
            <person name="LaButti K.M."/>
            <person name="Lechner B.E."/>
            <person name="Liimatainen K."/>
            <person name="Lipzen A."/>
            <person name="Lukacs Z."/>
            <person name="Mihaltcheva S."/>
            <person name="Morgado L.N."/>
            <person name="Niskanen T."/>
            <person name="Noordeloos M.E."/>
            <person name="Ohm R.A."/>
            <person name="Ortiz-Santana B."/>
            <person name="Ovrebo C."/>
            <person name="Racz N."/>
            <person name="Riley R."/>
            <person name="Savchenko A."/>
            <person name="Shiryaev A."/>
            <person name="Soop K."/>
            <person name="Spirin V."/>
            <person name="Szebenyi C."/>
            <person name="Tomsovsky M."/>
            <person name="Tulloss R.E."/>
            <person name="Uehling J."/>
            <person name="Grigoriev I.V."/>
            <person name="Vagvolgyi C."/>
            <person name="Papp T."/>
            <person name="Martin F.M."/>
            <person name="Miettinen O."/>
            <person name="Hibbett D.S."/>
            <person name="Nagy L.G."/>
        </authorList>
    </citation>
    <scope>NUCLEOTIDE SEQUENCE [LARGE SCALE GENOMIC DNA]</scope>
    <source>
        <strain evidence="1 2">CBS 962.96</strain>
    </source>
</reference>
<keyword evidence="2" id="KW-1185">Reference proteome</keyword>
<gene>
    <name evidence="1" type="ORF">K435DRAFT_850741</name>
</gene>
<accession>A0A4S8MQS3</accession>
<dbReference type="AlphaFoldDB" id="A0A4S8MQS3"/>
<protein>
    <submittedName>
        <fullName evidence="1">Uncharacterized protein</fullName>
    </submittedName>
</protein>
<evidence type="ECO:0000313" key="2">
    <source>
        <dbReference type="Proteomes" id="UP000297245"/>
    </source>
</evidence>